<evidence type="ECO:0000313" key="2">
    <source>
        <dbReference type="Proteomes" id="UP000645390"/>
    </source>
</evidence>
<gene>
    <name evidence="1" type="ORF">GCM10008119_36900</name>
</gene>
<accession>A0ABQ2BLU0</accession>
<dbReference type="InterPro" id="IPR023374">
    <property type="entry name" value="AttH-like_dom_sf"/>
</dbReference>
<sequence>MSKFFFADSLVDYEHLNLKRGTVEIWEDGMRTSGGEGTYEWWYFDAHLDDGSKVVIVFYTKAMTEVNKPLKAYATINIDFKDGSKLERYLPSDKFYSSKDECDVRIGKCSFKGDLNFYNIHLEGDDFVFDAKISSVSESWRPETGHLYFGKKRNLFAWVVPVPKGTVALSYKFPGMEITTKGSCYHDHNWGDKSLHKLIDHWYWARAEFGPYTIIGAQIIPRKKFKQNPVNIIMILKDGKKIADCSDNMEFLKLNPFISQIGKKPICNQIILNYHENESKFKLELNRTENILQTYLIQEEFKRKLAKFLTGFNGAYFRITGNATLSVKTDIKPEITYTNNNTIWELMYFGNPD</sequence>
<dbReference type="SUPFAM" id="SSF159245">
    <property type="entry name" value="AttH-like"/>
    <property type="match status" value="1"/>
</dbReference>
<dbReference type="RefSeq" id="WP_188417349.1">
    <property type="nucleotide sequence ID" value="NZ_BMDJ01000016.1"/>
</dbReference>
<evidence type="ECO:0000313" key="1">
    <source>
        <dbReference type="EMBL" id="GGI29292.1"/>
    </source>
</evidence>
<keyword evidence="2" id="KW-1185">Reference proteome</keyword>
<dbReference type="Proteomes" id="UP000645390">
    <property type="component" value="Unassembled WGS sequence"/>
</dbReference>
<reference evidence="2" key="1">
    <citation type="journal article" date="2019" name="Int. J. Syst. Evol. Microbiol.">
        <title>The Global Catalogue of Microorganisms (GCM) 10K type strain sequencing project: providing services to taxonomists for standard genome sequencing and annotation.</title>
        <authorList>
            <consortium name="The Broad Institute Genomics Platform"/>
            <consortium name="The Broad Institute Genome Sequencing Center for Infectious Disease"/>
            <person name="Wu L."/>
            <person name="Ma J."/>
        </authorList>
    </citation>
    <scope>NUCLEOTIDE SEQUENCE [LARGE SCALE GENOMIC DNA]</scope>
    <source>
        <strain evidence="2">CCM 8939</strain>
    </source>
</reference>
<organism evidence="1 2">
    <name type="scientific">Pedobacter mendelii</name>
    <dbReference type="NCBI Taxonomy" id="1908240"/>
    <lineage>
        <taxon>Bacteria</taxon>
        <taxon>Pseudomonadati</taxon>
        <taxon>Bacteroidota</taxon>
        <taxon>Sphingobacteriia</taxon>
        <taxon>Sphingobacteriales</taxon>
        <taxon>Sphingobacteriaceae</taxon>
        <taxon>Pedobacter</taxon>
    </lineage>
</organism>
<dbReference type="Gene3D" id="2.40.370.10">
    <property type="entry name" value="AttH-like domain"/>
    <property type="match status" value="1"/>
</dbReference>
<name>A0ABQ2BLU0_9SPHI</name>
<proteinExistence type="predicted"/>
<comment type="caution">
    <text evidence="1">The sequence shown here is derived from an EMBL/GenBank/DDBJ whole genome shotgun (WGS) entry which is preliminary data.</text>
</comment>
<protein>
    <recommendedName>
        <fullName evidence="3">Hydroxyneurosporene synthase (CrtC)</fullName>
    </recommendedName>
</protein>
<dbReference type="EMBL" id="BMDJ01000016">
    <property type="protein sequence ID" value="GGI29292.1"/>
    <property type="molecule type" value="Genomic_DNA"/>
</dbReference>
<evidence type="ECO:0008006" key="3">
    <source>
        <dbReference type="Google" id="ProtNLM"/>
    </source>
</evidence>